<keyword evidence="2" id="KW-1185">Reference proteome</keyword>
<dbReference type="Proteomes" id="UP001601059">
    <property type="component" value="Unassembled WGS sequence"/>
</dbReference>
<protein>
    <submittedName>
        <fullName evidence="1">Uncharacterized protein</fullName>
    </submittedName>
</protein>
<organism evidence="1 2">
    <name type="scientific">Cytobacillus spartinae</name>
    <dbReference type="NCBI Taxonomy" id="3299023"/>
    <lineage>
        <taxon>Bacteria</taxon>
        <taxon>Bacillati</taxon>
        <taxon>Bacillota</taxon>
        <taxon>Bacilli</taxon>
        <taxon>Bacillales</taxon>
        <taxon>Bacillaceae</taxon>
        <taxon>Cytobacillus</taxon>
    </lineage>
</organism>
<accession>A0ABW6KEF3</accession>
<dbReference type="EMBL" id="JBIACK010000006">
    <property type="protein sequence ID" value="MFE8701630.1"/>
    <property type="molecule type" value="Genomic_DNA"/>
</dbReference>
<proteinExistence type="predicted"/>
<dbReference type="RefSeq" id="WP_389361599.1">
    <property type="nucleotide sequence ID" value="NZ_JBIACK010000006.1"/>
</dbReference>
<reference evidence="1 2" key="1">
    <citation type="submission" date="2024-08" db="EMBL/GenBank/DDBJ databases">
        <title>Two novel Cytobacillus novel species.</title>
        <authorList>
            <person name="Liu G."/>
        </authorList>
    </citation>
    <scope>NUCLEOTIDE SEQUENCE [LARGE SCALE GENOMIC DNA]</scope>
    <source>
        <strain evidence="1 2">FJAT-54145</strain>
    </source>
</reference>
<evidence type="ECO:0000313" key="2">
    <source>
        <dbReference type="Proteomes" id="UP001601059"/>
    </source>
</evidence>
<name>A0ABW6KEF3_9BACI</name>
<comment type="caution">
    <text evidence="1">The sequence shown here is derived from an EMBL/GenBank/DDBJ whole genome shotgun (WGS) entry which is preliminary data.</text>
</comment>
<sequence>MEEVMYNGELYLVIFKYDSGYWEIRKKNATFVNVLIHHTEVEDLFPL</sequence>
<gene>
    <name evidence="1" type="ORF">ACFYKX_13585</name>
</gene>
<evidence type="ECO:0000313" key="1">
    <source>
        <dbReference type="EMBL" id="MFE8701630.1"/>
    </source>
</evidence>